<dbReference type="InterPro" id="IPR029044">
    <property type="entry name" value="Nucleotide-diphossugar_trans"/>
</dbReference>
<dbReference type="GeneID" id="88774199"/>
<accession>A0A4P9IXQ3</accession>
<proteinExistence type="predicted"/>
<organism evidence="1 2">
    <name type="scientific">Pseudoalteromonas distincta</name>
    <dbReference type="NCBI Taxonomy" id="77608"/>
    <lineage>
        <taxon>Bacteria</taxon>
        <taxon>Pseudomonadati</taxon>
        <taxon>Pseudomonadota</taxon>
        <taxon>Gammaproteobacteria</taxon>
        <taxon>Alteromonadales</taxon>
        <taxon>Pseudoalteromonadaceae</taxon>
        <taxon>Pseudoalteromonas</taxon>
    </lineage>
</organism>
<dbReference type="EMBL" id="CP040558">
    <property type="protein sequence ID" value="QCU73116.1"/>
    <property type="molecule type" value="Genomic_DNA"/>
</dbReference>
<dbReference type="KEGG" id="pdv:FFU37_00965"/>
<name>A0A4P9IXQ3_9GAMM</name>
<dbReference type="Gene3D" id="3.90.550.10">
    <property type="entry name" value="Spore Coat Polysaccharide Biosynthesis Protein SpsA, Chain A"/>
    <property type="match status" value="1"/>
</dbReference>
<evidence type="ECO:0000313" key="1">
    <source>
        <dbReference type="EMBL" id="QCU73116.1"/>
    </source>
</evidence>
<gene>
    <name evidence="1" type="ORF">FFU37_00965</name>
</gene>
<evidence type="ECO:0000313" key="2">
    <source>
        <dbReference type="Proteomes" id="UP000310065"/>
    </source>
</evidence>
<keyword evidence="1" id="KW-0808">Transferase</keyword>
<protein>
    <submittedName>
        <fullName evidence="1">Sugar transferase</fullName>
    </submittedName>
</protein>
<dbReference type="SUPFAM" id="SSF53448">
    <property type="entry name" value="Nucleotide-diphospho-sugar transferases"/>
    <property type="match status" value="1"/>
</dbReference>
<dbReference type="Proteomes" id="UP000310065">
    <property type="component" value="Chromosome L1"/>
</dbReference>
<dbReference type="RefSeq" id="WP_138488474.1">
    <property type="nucleotide sequence ID" value="NZ_CP040558.1"/>
</dbReference>
<sequence>MNIERSYAPVVLFAYARPDHTLRTLNALRDNFLAEKTELYVFLDFPKKAEHRADYESVVDIVNKVNGDFKEIHIEARTENFGLAKNIMSGVSEVINKHGKVIVLEDDLVTSKYFLTFMNDALTEYKSNESIWHISGWTHPIDFGINEDTFAWRTMNCWGWATWAENWQFFEKNPQSLVSNFTKEDISKFNLDNTHNFWKQVEANLDGRLNTWAIFWYATIYKNNGLCINPTKTYIQNIGNDGSGENCGNWDIFTSPLAQSSPNEWPKKLTQENVTAVKAIKRFYKKNYPSLIIRAFRKAWRLIS</sequence>
<dbReference type="GO" id="GO:0016740">
    <property type="term" value="F:transferase activity"/>
    <property type="evidence" value="ECO:0007669"/>
    <property type="project" value="UniProtKB-KW"/>
</dbReference>
<dbReference type="AlphaFoldDB" id="A0A4P9IXQ3"/>
<reference evidence="1 2" key="1">
    <citation type="submission" date="2019-05" db="EMBL/GenBank/DDBJ databases">
        <title>Complete genome sequence of Pseudoalteromonas sp. 16-SW-7(T) isolated from the Okhotsk Sea, Russia.</title>
        <authorList>
            <person name="Nguyen T.H."/>
            <person name="Nedashkovskaya O.I."/>
            <person name="Kim S.-G."/>
        </authorList>
    </citation>
    <scope>NUCLEOTIDE SEQUENCE [LARGE SCALE GENOMIC DNA]</scope>
    <source>
        <strain evidence="1 2">16-SW-7</strain>
    </source>
</reference>